<sequence length="909" mass="101899">MLLFIFIGLSAIIGKDQGRVHGETVAQELKVSLAFALAIATLAQCFGHISGAHFNPAVTLGLLVSCQISALRCLCYILAQMLGAVAASAIVNGYRCRKSFGVNQLNNVSTGHGFVIEFLATLQLVLCVIAVTDKRRSDIKGFAPLAIGLSVGLGHFAAISFTGCGINPARSFGPAVISGEMKNHWIYWLGPMCGGTAAALIYDFLLYPRTPNLRTRGNVLLHGQQDENNAAEITGVDDDDNGSPGPILFYSRCLATVPKISTVKQHKDVDQASARSALTSKTSTPLVNAFNQFPGNETEKKTTLDQALRGVLGDQIIERKASCDDYLSLIYLSIDGVKEGVCSATTPFILLGDVLDCLPLDQCDKIFSFVEENVSIWKSNSFYTAGKNYLLRMCNDLLRRLSKSQNTVFCGRIQLFLARLFPLSEKSGLNLQSQFNLENITVFNKNEQESTFGQKPAEEKEDGMEVEEGEMGEDDNPAPCSIPIDYNLYRKFWTLQDYFRNPVQCYDKFSWMTFLKFSDETLAVFKSYKLDDMQASKRKLEELRASGGEHVYFAKFLTSEKLMDLQLSDSNFRRHILLQYLILFQYLKGQVKFKSSSCLLNDDQTTWIEETTKLVYQLLKEIPPDGDKFGTMLEHILNTEENWNTWKNEGCPSFVKERMVDDKPKRPTRKRQAPEDFLGKGPDRKIFMGNDELTRLWNLNQDNMEACRSESREFMPSLDEFFAEAIEQADPANMVEDEYKVVRNPNYGWRALRLLSRRSPHFFQPTNQKFKSLADYLDSMVSKLAKELPKDIPSEEIKTGEEDDDDNGDNLLKDSNDSPGIQSKIVTNQQMDDIAAKLGAQWKTLASHLEMKAAELREIETDSEDVEMQAKLLLVAWQDREGSQATVENLVTALTAAGFSELADNLNEA</sequence>
<dbReference type="GO" id="GO:0015267">
    <property type="term" value="F:channel activity"/>
    <property type="evidence" value="ECO:0007669"/>
    <property type="project" value="InterPro"/>
</dbReference>
<name>A0A6A4TNI3_SCOMX</name>
<dbReference type="Gene3D" id="1.20.1080.10">
    <property type="entry name" value="Glycerol uptake facilitator protein"/>
    <property type="match status" value="1"/>
</dbReference>
<feature type="compositionally biased region" description="Basic and acidic residues" evidence="7">
    <location>
        <begin position="672"/>
        <end position="681"/>
    </location>
</feature>
<dbReference type="Pfam" id="PF00230">
    <property type="entry name" value="MIP"/>
    <property type="match status" value="1"/>
</dbReference>
<dbReference type="InterPro" id="IPR022357">
    <property type="entry name" value="MIP_CS"/>
</dbReference>
<dbReference type="InterPro" id="IPR023271">
    <property type="entry name" value="Aquaporin-like"/>
</dbReference>
<evidence type="ECO:0000256" key="5">
    <source>
        <dbReference type="ARBA" id="ARBA00022989"/>
    </source>
</evidence>
<reference evidence="11 12" key="1">
    <citation type="submission" date="2019-06" db="EMBL/GenBank/DDBJ databases">
        <title>Draft genomes of female and male turbot (Scophthalmus maximus).</title>
        <authorList>
            <person name="Xu H."/>
            <person name="Xu X.-W."/>
            <person name="Shao C."/>
            <person name="Chen S."/>
        </authorList>
    </citation>
    <scope>NUCLEOTIDE SEQUENCE [LARGE SCALE GENOMIC DNA]</scope>
    <source>
        <strain evidence="11">Ysfricsl-2016a</strain>
        <tissue evidence="11">Blood</tissue>
    </source>
</reference>
<dbReference type="GO" id="GO:0016020">
    <property type="term" value="C:membrane"/>
    <property type="evidence" value="ECO:0007669"/>
    <property type="project" value="UniProtKB-SubCell"/>
</dbReference>
<evidence type="ECO:0000259" key="10">
    <source>
        <dbReference type="PROSITE" id="PS50017"/>
    </source>
</evidence>
<dbReference type="AlphaFoldDB" id="A0A6A4TNI3"/>
<dbReference type="PANTHER" id="PTHR13265">
    <property type="entry name" value="THO COMPLEX SUBUNIT 1"/>
    <property type="match status" value="1"/>
</dbReference>
<dbReference type="Pfam" id="PF00531">
    <property type="entry name" value="Death"/>
    <property type="match status" value="1"/>
</dbReference>
<feature type="transmembrane region" description="Helical" evidence="8">
    <location>
        <begin position="32"/>
        <end position="52"/>
    </location>
</feature>
<gene>
    <name evidence="11" type="ORF">F2P81_000468</name>
</gene>
<evidence type="ECO:0000256" key="4">
    <source>
        <dbReference type="ARBA" id="ARBA00022692"/>
    </source>
</evidence>
<comment type="similarity">
    <text evidence="2">Belongs to the MIP/aquaporin (TC 1.A.8) family.</text>
</comment>
<evidence type="ECO:0000313" key="12">
    <source>
        <dbReference type="Proteomes" id="UP000438429"/>
    </source>
</evidence>
<keyword evidence="4 8" id="KW-0812">Transmembrane</keyword>
<evidence type="ECO:0000256" key="3">
    <source>
        <dbReference type="ARBA" id="ARBA00022448"/>
    </source>
</evidence>
<dbReference type="PRINTS" id="PR00783">
    <property type="entry name" value="MINTRINSICP"/>
</dbReference>
<feature type="transmembrane region" description="Helical" evidence="8">
    <location>
        <begin position="186"/>
        <end position="207"/>
    </location>
</feature>
<evidence type="ECO:0000256" key="2">
    <source>
        <dbReference type="ARBA" id="ARBA00006175"/>
    </source>
</evidence>
<evidence type="ECO:0000256" key="7">
    <source>
        <dbReference type="SAM" id="MobiDB-lite"/>
    </source>
</evidence>
<dbReference type="PROSITE" id="PS00221">
    <property type="entry name" value="MIP"/>
    <property type="match status" value="1"/>
</dbReference>
<dbReference type="InterPro" id="IPR011029">
    <property type="entry name" value="DEATH-like_dom_sf"/>
</dbReference>
<dbReference type="SMART" id="SM00005">
    <property type="entry name" value="DEATH"/>
    <property type="match status" value="1"/>
</dbReference>
<dbReference type="PANTHER" id="PTHR13265:SF2">
    <property type="entry name" value="THO COMPLEX SUBUNIT 1"/>
    <property type="match status" value="1"/>
</dbReference>
<feature type="region of interest" description="Disordered" evidence="7">
    <location>
        <begin position="660"/>
        <end position="681"/>
    </location>
</feature>
<dbReference type="Pfam" id="PF11957">
    <property type="entry name" value="efThoc1"/>
    <property type="match status" value="1"/>
</dbReference>
<dbReference type="NCBIfam" id="TIGR00861">
    <property type="entry name" value="MIP"/>
    <property type="match status" value="1"/>
</dbReference>
<feature type="transmembrane region" description="Helical" evidence="8">
    <location>
        <begin position="111"/>
        <end position="131"/>
    </location>
</feature>
<keyword evidence="3" id="KW-0813">Transport</keyword>
<dbReference type="CDD" id="cd08318">
    <property type="entry name" value="Death_NMPP84"/>
    <property type="match status" value="1"/>
</dbReference>
<dbReference type="CDD" id="cd00333">
    <property type="entry name" value="MIP"/>
    <property type="match status" value="1"/>
</dbReference>
<dbReference type="FunFam" id="1.10.533.10:FF:000108">
    <property type="entry name" value="THO complex 1"/>
    <property type="match status" value="1"/>
</dbReference>
<dbReference type="EMBL" id="VEVO01000001">
    <property type="protein sequence ID" value="KAF0046835.1"/>
    <property type="molecule type" value="Genomic_DNA"/>
</dbReference>
<feature type="domain" description="Death" evidence="10">
    <location>
        <begin position="827"/>
        <end position="909"/>
    </location>
</feature>
<feature type="region of interest" description="Disordered" evidence="7">
    <location>
        <begin position="792"/>
        <end position="822"/>
    </location>
</feature>
<dbReference type="InterPro" id="IPR000488">
    <property type="entry name" value="Death_dom"/>
</dbReference>
<feature type="signal peptide" evidence="9">
    <location>
        <begin position="1"/>
        <end position="18"/>
    </location>
</feature>
<evidence type="ECO:0000313" key="11">
    <source>
        <dbReference type="EMBL" id="KAF0046835.1"/>
    </source>
</evidence>
<feature type="region of interest" description="Disordered" evidence="7">
    <location>
        <begin position="449"/>
        <end position="475"/>
    </location>
</feature>
<dbReference type="PROSITE" id="PS50017">
    <property type="entry name" value="DEATH_DOMAIN"/>
    <property type="match status" value="1"/>
</dbReference>
<keyword evidence="6 8" id="KW-0472">Membrane</keyword>
<feature type="transmembrane region" description="Helical" evidence="8">
    <location>
        <begin position="143"/>
        <end position="166"/>
    </location>
</feature>
<evidence type="ECO:0000256" key="6">
    <source>
        <dbReference type="ARBA" id="ARBA00023136"/>
    </source>
</evidence>
<dbReference type="SUPFAM" id="SSF81338">
    <property type="entry name" value="Aquaporin-like"/>
    <property type="match status" value="1"/>
</dbReference>
<dbReference type="InterPro" id="IPR000425">
    <property type="entry name" value="MIP"/>
</dbReference>
<organism evidence="11 12">
    <name type="scientific">Scophthalmus maximus</name>
    <name type="common">Turbot</name>
    <name type="synonym">Psetta maxima</name>
    <dbReference type="NCBI Taxonomy" id="52904"/>
    <lineage>
        <taxon>Eukaryota</taxon>
        <taxon>Metazoa</taxon>
        <taxon>Chordata</taxon>
        <taxon>Craniata</taxon>
        <taxon>Vertebrata</taxon>
        <taxon>Euteleostomi</taxon>
        <taxon>Actinopterygii</taxon>
        <taxon>Neopterygii</taxon>
        <taxon>Teleostei</taxon>
        <taxon>Neoteleostei</taxon>
        <taxon>Acanthomorphata</taxon>
        <taxon>Carangaria</taxon>
        <taxon>Pleuronectiformes</taxon>
        <taxon>Pleuronectoidei</taxon>
        <taxon>Scophthalmidae</taxon>
        <taxon>Scophthalmus</taxon>
    </lineage>
</organism>
<accession>A0A6A4TNI3</accession>
<comment type="subcellular location">
    <subcellularLocation>
        <location evidence="1">Membrane</location>
        <topology evidence="1">Multi-pass membrane protein</topology>
    </subcellularLocation>
</comment>
<feature type="chain" id="PRO_5025579671" description="Death domain-containing protein" evidence="9">
    <location>
        <begin position="19"/>
        <end position="909"/>
    </location>
</feature>
<dbReference type="GO" id="GO:0006406">
    <property type="term" value="P:mRNA export from nucleus"/>
    <property type="evidence" value="ECO:0007669"/>
    <property type="project" value="TreeGrafter"/>
</dbReference>
<dbReference type="GO" id="GO:0000445">
    <property type="term" value="C:THO complex part of transcription export complex"/>
    <property type="evidence" value="ECO:0007669"/>
    <property type="project" value="TreeGrafter"/>
</dbReference>
<keyword evidence="9" id="KW-0732">Signal</keyword>
<dbReference type="SUPFAM" id="SSF47986">
    <property type="entry name" value="DEATH domain"/>
    <property type="match status" value="1"/>
</dbReference>
<evidence type="ECO:0000256" key="1">
    <source>
        <dbReference type="ARBA" id="ARBA00004141"/>
    </source>
</evidence>
<evidence type="ECO:0000256" key="8">
    <source>
        <dbReference type="SAM" id="Phobius"/>
    </source>
</evidence>
<keyword evidence="5 8" id="KW-1133">Transmembrane helix</keyword>
<protein>
    <recommendedName>
        <fullName evidence="10">Death domain-containing protein</fullName>
    </recommendedName>
</protein>
<dbReference type="GO" id="GO:0007165">
    <property type="term" value="P:signal transduction"/>
    <property type="evidence" value="ECO:0007669"/>
    <property type="project" value="InterPro"/>
</dbReference>
<dbReference type="Gene3D" id="1.10.533.10">
    <property type="entry name" value="Death Domain, Fas"/>
    <property type="match status" value="1"/>
</dbReference>
<evidence type="ECO:0000256" key="9">
    <source>
        <dbReference type="SAM" id="SignalP"/>
    </source>
</evidence>
<comment type="caution">
    <text evidence="11">The sequence shown here is derived from an EMBL/GenBank/DDBJ whole genome shotgun (WGS) entry which is preliminary data.</text>
</comment>
<dbReference type="Proteomes" id="UP000438429">
    <property type="component" value="Unassembled WGS sequence"/>
</dbReference>
<dbReference type="InterPro" id="IPR021861">
    <property type="entry name" value="THO_THOC1"/>
</dbReference>
<feature type="transmembrane region" description="Helical" evidence="8">
    <location>
        <begin position="73"/>
        <end position="91"/>
    </location>
</feature>
<proteinExistence type="inferred from homology"/>
<feature type="compositionally biased region" description="Acidic residues" evidence="7">
    <location>
        <begin position="459"/>
        <end position="475"/>
    </location>
</feature>